<keyword evidence="2" id="KW-1185">Reference proteome</keyword>
<dbReference type="AlphaFoldDB" id="A0A285NZV8"/>
<proteinExistence type="predicted"/>
<name>A0A285NZV8_9BACI</name>
<dbReference type="Pfam" id="PF05521">
    <property type="entry name" value="Phage_HCP"/>
    <property type="match status" value="1"/>
</dbReference>
<dbReference type="RefSeq" id="WP_097042556.1">
    <property type="nucleotide sequence ID" value="NZ_OBEK01000003.1"/>
</dbReference>
<evidence type="ECO:0000313" key="1">
    <source>
        <dbReference type="EMBL" id="SNZ14557.1"/>
    </source>
</evidence>
<dbReference type="OrthoDB" id="2224466at2"/>
<dbReference type="InterPro" id="IPR008767">
    <property type="entry name" value="Phage_SPP1_head-tail_adaptor"/>
</dbReference>
<protein>
    <submittedName>
        <fullName evidence="1">Phage head-tail joining protein</fullName>
    </submittedName>
</protein>
<dbReference type="Gene3D" id="2.40.10.270">
    <property type="entry name" value="Bacteriophage SPP1 head-tail adaptor protein"/>
    <property type="match status" value="1"/>
</dbReference>
<reference evidence="2" key="1">
    <citation type="submission" date="2017-09" db="EMBL/GenBank/DDBJ databases">
        <authorList>
            <person name="Varghese N."/>
            <person name="Submissions S."/>
        </authorList>
    </citation>
    <scope>NUCLEOTIDE SEQUENCE [LARGE SCALE GENOMIC DNA]</scope>
    <source>
        <strain evidence="2">CGMCC 1.8913</strain>
    </source>
</reference>
<accession>A0A285NZV8</accession>
<gene>
    <name evidence="1" type="ORF">SAMN05421503_2479</name>
</gene>
<evidence type="ECO:0000313" key="2">
    <source>
        <dbReference type="Proteomes" id="UP000219356"/>
    </source>
</evidence>
<dbReference type="Proteomes" id="UP000219356">
    <property type="component" value="Unassembled WGS sequence"/>
</dbReference>
<sequence>MRQFKYKEPRKHSGELRTAVTFYEYEDNPGPYPGERAKSTLFECWAAVDQVWLRDMEQAKANGTLSDLTITIRDPGEDYRPKNKHYVQVHEPEYEHLRYNIRTAQPNLKDRRFIDIVAEVVTG</sequence>
<organism evidence="1 2">
    <name type="scientific">Terribacillus aidingensis</name>
    <dbReference type="NCBI Taxonomy" id="586416"/>
    <lineage>
        <taxon>Bacteria</taxon>
        <taxon>Bacillati</taxon>
        <taxon>Bacillota</taxon>
        <taxon>Bacilli</taxon>
        <taxon>Bacillales</taxon>
        <taxon>Bacillaceae</taxon>
        <taxon>Terribacillus</taxon>
    </lineage>
</organism>
<dbReference type="InterPro" id="IPR038666">
    <property type="entry name" value="SSP1_head-tail_sf"/>
</dbReference>
<dbReference type="EMBL" id="OBEK01000003">
    <property type="protein sequence ID" value="SNZ14557.1"/>
    <property type="molecule type" value="Genomic_DNA"/>
</dbReference>